<proteinExistence type="predicted"/>
<dbReference type="GO" id="GO:0004803">
    <property type="term" value="F:transposase activity"/>
    <property type="evidence" value="ECO:0007669"/>
    <property type="project" value="InterPro"/>
</dbReference>
<feature type="transmembrane region" description="Helical" evidence="1">
    <location>
        <begin position="62"/>
        <end position="79"/>
    </location>
</feature>
<dbReference type="InterPro" id="IPR002559">
    <property type="entry name" value="Transposase_11"/>
</dbReference>
<dbReference type="Pfam" id="PF01609">
    <property type="entry name" value="DDE_Tnp_1"/>
    <property type="match status" value="1"/>
</dbReference>
<keyword evidence="1" id="KW-0472">Membrane</keyword>
<accession>A0A841V0N5</accession>
<evidence type="ECO:0000313" key="4">
    <source>
        <dbReference type="Proteomes" id="UP000525432"/>
    </source>
</evidence>
<keyword evidence="1" id="KW-1133">Transmembrane helix</keyword>
<protein>
    <submittedName>
        <fullName evidence="3">Transposase</fullName>
    </submittedName>
</protein>
<name>A0A841V0N5_MICAE</name>
<evidence type="ECO:0000256" key="1">
    <source>
        <dbReference type="SAM" id="Phobius"/>
    </source>
</evidence>
<dbReference type="GO" id="GO:0003677">
    <property type="term" value="F:DNA binding"/>
    <property type="evidence" value="ECO:0007669"/>
    <property type="project" value="InterPro"/>
</dbReference>
<dbReference type="PANTHER" id="PTHR34614:SF2">
    <property type="entry name" value="TRANSPOSASE IS4-LIKE DOMAIN-CONTAINING PROTEIN"/>
    <property type="match status" value="1"/>
</dbReference>
<gene>
    <name evidence="3" type="ORF">H0901_11285</name>
</gene>
<sequence length="114" mass="13191">MVGISRLFICVLATNQLDKESGRDEQLLVHYKQQQGIERGFRFLKDPLFFASSLFLKTPERIMALALIMALCLLVYNLGQRQLRDLRGNNIPARKSLCIRIRPARWHIIKAQVP</sequence>
<dbReference type="PANTHER" id="PTHR34614">
    <property type="match status" value="1"/>
</dbReference>
<reference evidence="3 4" key="1">
    <citation type="submission" date="2020-07" db="EMBL/GenBank/DDBJ databases">
        <title>Genomes of two Microcystis aeruginosa (Cyanobacteria) strains from Florida (USA) with disparate toxicogenic potential.</title>
        <authorList>
            <person name="Lefler F.W."/>
            <person name="Barbosa M."/>
            <person name="Berthold D.E."/>
            <person name="Laughinghouse H.D. IV."/>
        </authorList>
    </citation>
    <scope>NUCLEOTIDE SEQUENCE [LARGE SCALE GENOMIC DNA]</scope>
    <source>
        <strain evidence="3 4">BLCCF158</strain>
    </source>
</reference>
<keyword evidence="1" id="KW-0812">Transmembrane</keyword>
<dbReference type="AlphaFoldDB" id="A0A841V0N5"/>
<dbReference type="EMBL" id="JACEGC010000047">
    <property type="protein sequence ID" value="MBC1195828.1"/>
    <property type="molecule type" value="Genomic_DNA"/>
</dbReference>
<organism evidence="3 4">
    <name type="scientific">Microcystis aeruginosa BLCC-F158</name>
    <dbReference type="NCBI Taxonomy" id="2755316"/>
    <lineage>
        <taxon>Bacteria</taxon>
        <taxon>Bacillati</taxon>
        <taxon>Cyanobacteriota</taxon>
        <taxon>Cyanophyceae</taxon>
        <taxon>Oscillatoriophycideae</taxon>
        <taxon>Chroococcales</taxon>
        <taxon>Microcystaceae</taxon>
        <taxon>Microcystis</taxon>
    </lineage>
</organism>
<evidence type="ECO:0000313" key="3">
    <source>
        <dbReference type="EMBL" id="MBC1195828.1"/>
    </source>
</evidence>
<feature type="domain" description="Transposase IS4-like" evidence="2">
    <location>
        <begin position="18"/>
        <end position="74"/>
    </location>
</feature>
<dbReference type="GO" id="GO:0006313">
    <property type="term" value="P:DNA transposition"/>
    <property type="evidence" value="ECO:0007669"/>
    <property type="project" value="InterPro"/>
</dbReference>
<comment type="caution">
    <text evidence="3">The sequence shown here is derived from an EMBL/GenBank/DDBJ whole genome shotgun (WGS) entry which is preliminary data.</text>
</comment>
<evidence type="ECO:0000259" key="2">
    <source>
        <dbReference type="Pfam" id="PF01609"/>
    </source>
</evidence>
<dbReference type="Proteomes" id="UP000525432">
    <property type="component" value="Unassembled WGS sequence"/>
</dbReference>